<name>A0AAP0N3E2_9ROSI</name>
<sequence>MRFLHLLRLWVGSLQHSHFIVLWFTYSPIEGILSFERRPGSSTSTGGLTFLSQISAGASQSAMLPTSSAGCLYAITNDSLLSGSVFASVPIVVVSSKSKLKSKSNSFSSSLSSPSSWMDSPSSPLSPPQRKGCFLCSPKSASKKKSKKSLILGKDAAEGNKEQEKVSGDWRGREDCDNGVGPLQLQIPDFLQLDMIFSNQGDNGSALHMRRASVWCQGAIVLYDSIWNSNQGLIETRVPGVESIS</sequence>
<evidence type="ECO:0000313" key="3">
    <source>
        <dbReference type="Proteomes" id="UP001428341"/>
    </source>
</evidence>
<feature type="region of interest" description="Disordered" evidence="1">
    <location>
        <begin position="102"/>
        <end position="130"/>
    </location>
</feature>
<evidence type="ECO:0000256" key="1">
    <source>
        <dbReference type="SAM" id="MobiDB-lite"/>
    </source>
</evidence>
<dbReference type="EMBL" id="JBCGBO010000001">
    <property type="protein sequence ID" value="KAK9229776.1"/>
    <property type="molecule type" value="Genomic_DNA"/>
</dbReference>
<comment type="caution">
    <text evidence="2">The sequence shown here is derived from an EMBL/GenBank/DDBJ whole genome shotgun (WGS) entry which is preliminary data.</text>
</comment>
<organism evidence="2 3">
    <name type="scientific">Citrus x changshan-huyou</name>
    <dbReference type="NCBI Taxonomy" id="2935761"/>
    <lineage>
        <taxon>Eukaryota</taxon>
        <taxon>Viridiplantae</taxon>
        <taxon>Streptophyta</taxon>
        <taxon>Embryophyta</taxon>
        <taxon>Tracheophyta</taxon>
        <taxon>Spermatophyta</taxon>
        <taxon>Magnoliopsida</taxon>
        <taxon>eudicotyledons</taxon>
        <taxon>Gunneridae</taxon>
        <taxon>Pentapetalae</taxon>
        <taxon>rosids</taxon>
        <taxon>malvids</taxon>
        <taxon>Sapindales</taxon>
        <taxon>Rutaceae</taxon>
        <taxon>Aurantioideae</taxon>
        <taxon>Citrus</taxon>
    </lineage>
</organism>
<dbReference type="Proteomes" id="UP001428341">
    <property type="component" value="Unassembled WGS sequence"/>
</dbReference>
<feature type="compositionally biased region" description="Basic and acidic residues" evidence="1">
    <location>
        <begin position="155"/>
        <end position="173"/>
    </location>
</feature>
<proteinExistence type="predicted"/>
<reference evidence="2 3" key="1">
    <citation type="submission" date="2024-05" db="EMBL/GenBank/DDBJ databases">
        <title>Haplotype-resolved chromosome-level genome assembly of Huyou (Citrus changshanensis).</title>
        <authorList>
            <person name="Miao C."/>
            <person name="Chen W."/>
            <person name="Wu Y."/>
            <person name="Wang L."/>
            <person name="Zhao S."/>
            <person name="Grierson D."/>
            <person name="Xu C."/>
            <person name="Chen K."/>
        </authorList>
    </citation>
    <scope>NUCLEOTIDE SEQUENCE [LARGE SCALE GENOMIC DNA]</scope>
    <source>
        <strain evidence="2">01-14</strain>
        <tissue evidence="2">Leaf</tissue>
    </source>
</reference>
<protein>
    <submittedName>
        <fullName evidence="2">Uncharacterized protein</fullName>
    </submittedName>
</protein>
<gene>
    <name evidence="2" type="ORF">WN944_022742</name>
</gene>
<evidence type="ECO:0000313" key="2">
    <source>
        <dbReference type="EMBL" id="KAK9229776.1"/>
    </source>
</evidence>
<feature type="region of interest" description="Disordered" evidence="1">
    <location>
        <begin position="145"/>
        <end position="173"/>
    </location>
</feature>
<feature type="compositionally biased region" description="Low complexity" evidence="1">
    <location>
        <begin position="102"/>
        <end position="123"/>
    </location>
</feature>
<accession>A0AAP0N3E2</accession>
<dbReference type="AlphaFoldDB" id="A0AAP0N3E2"/>
<keyword evidence="3" id="KW-1185">Reference proteome</keyword>